<comment type="caution">
    <text evidence="6">The sequence shown here is derived from an EMBL/GenBank/DDBJ whole genome shotgun (WGS) entry which is preliminary data.</text>
</comment>
<keyword evidence="2" id="KW-0061">Asparagine biosynthesis</keyword>
<proteinExistence type="predicted"/>
<dbReference type="GO" id="GO:0004066">
    <property type="term" value="F:asparagine synthase (glutamine-hydrolyzing) activity"/>
    <property type="evidence" value="ECO:0007669"/>
    <property type="project" value="InterPro"/>
</dbReference>
<evidence type="ECO:0000259" key="5">
    <source>
        <dbReference type="Pfam" id="PF00733"/>
    </source>
</evidence>
<dbReference type="InterPro" id="IPR001962">
    <property type="entry name" value="Asn_synthase"/>
</dbReference>
<evidence type="ECO:0000256" key="2">
    <source>
        <dbReference type="ARBA" id="ARBA00022888"/>
    </source>
</evidence>
<accession>A0A9W7XH49</accession>
<organism evidence="6 7">
    <name type="scientific">Coemansia asiatica</name>
    <dbReference type="NCBI Taxonomy" id="1052880"/>
    <lineage>
        <taxon>Eukaryota</taxon>
        <taxon>Fungi</taxon>
        <taxon>Fungi incertae sedis</taxon>
        <taxon>Zoopagomycota</taxon>
        <taxon>Kickxellomycotina</taxon>
        <taxon>Kickxellomycetes</taxon>
        <taxon>Kickxellales</taxon>
        <taxon>Kickxellaceae</taxon>
        <taxon>Coemansia</taxon>
    </lineage>
</organism>
<dbReference type="InterPro" id="IPR051857">
    <property type="entry name" value="Asn_synthetase_domain"/>
</dbReference>
<gene>
    <name evidence="6" type="ORF">LPJ64_003886</name>
</gene>
<dbReference type="InterPro" id="IPR029055">
    <property type="entry name" value="Ntn_hydrolases_N"/>
</dbReference>
<dbReference type="Pfam" id="PF00733">
    <property type="entry name" value="Asn_synthase"/>
    <property type="match status" value="1"/>
</dbReference>
<dbReference type="EMBL" id="JANBOH010000165">
    <property type="protein sequence ID" value="KAJ1644445.1"/>
    <property type="molecule type" value="Genomic_DNA"/>
</dbReference>
<dbReference type="InterPro" id="IPR014729">
    <property type="entry name" value="Rossmann-like_a/b/a_fold"/>
</dbReference>
<evidence type="ECO:0000256" key="3">
    <source>
        <dbReference type="ARBA" id="ARBA00022962"/>
    </source>
</evidence>
<reference evidence="6" key="1">
    <citation type="submission" date="2022-07" db="EMBL/GenBank/DDBJ databases">
        <title>Phylogenomic reconstructions and comparative analyses of Kickxellomycotina fungi.</title>
        <authorList>
            <person name="Reynolds N.K."/>
            <person name="Stajich J.E."/>
            <person name="Barry K."/>
            <person name="Grigoriev I.V."/>
            <person name="Crous P."/>
            <person name="Smith M.E."/>
        </authorList>
    </citation>
    <scope>NUCLEOTIDE SEQUENCE</scope>
    <source>
        <strain evidence="6">NBRC 105413</strain>
    </source>
</reference>
<feature type="compositionally biased region" description="Gly residues" evidence="4">
    <location>
        <begin position="59"/>
        <end position="68"/>
    </location>
</feature>
<keyword evidence="3" id="KW-0315">Glutamine amidotransferase</keyword>
<dbReference type="Gene3D" id="3.40.50.620">
    <property type="entry name" value="HUPs"/>
    <property type="match status" value="1"/>
</dbReference>
<feature type="domain" description="Asparagine synthetase" evidence="5">
    <location>
        <begin position="349"/>
        <end position="442"/>
    </location>
</feature>
<dbReference type="SUPFAM" id="SSF52402">
    <property type="entry name" value="Adenine nucleotide alpha hydrolases-like"/>
    <property type="match status" value="1"/>
</dbReference>
<keyword evidence="1" id="KW-0028">Amino-acid biosynthesis</keyword>
<dbReference type="CDD" id="cd01991">
    <property type="entry name" value="Asn_synthase_B_C"/>
    <property type="match status" value="1"/>
</dbReference>
<sequence length="457" mass="51018">MIEGPYAFVYLDKKQEKLWFSRDVLGRRSLLIRHWDPNTLLLSSVAGNDNDNDNDNDDGGGGGGGESVGNGWVELPAQNVFCLDLLCDSLLPSSIATYQWVDKDQDDISVPTGTFQPTIPFSQVVIDQQQHMSLDPELQLENRFPLVPDSWKPYIDGLQNVLIQSIRQRVESIPIQNNDSSIPRVGILFSGGVDCITIAALLTRILPHTEPIELFNVSFENPRQTKAHGASFSRYNVPDRQTGIQGWKELCHVDPSRQWRFVQVDVPYNQVIQYRSHIRQLLVPSDTVMDMSIGMAIWFAARGIGNLVSDTKEIPYTGMAKVLLLGMGADEQLGGYSRHRSAWDRGGTEALGLEIRLDVQRIATRNLGRDDRVVSDNGKEARYPFLAASVVDYLSTVPISRKMDMRLPRGIGEKLLLRLLARRLGLTQASVLAKRAIQFGARTAKMESSNTKGQDSL</sequence>
<dbReference type="SUPFAM" id="SSF56235">
    <property type="entry name" value="N-terminal nucleophile aminohydrolases (Ntn hydrolases)"/>
    <property type="match status" value="1"/>
</dbReference>
<dbReference type="AlphaFoldDB" id="A0A9W7XH49"/>
<keyword evidence="7" id="KW-1185">Reference proteome</keyword>
<dbReference type="PANTHER" id="PTHR45937">
    <property type="entry name" value="ASPARAGINE SYNTHETASE DOMAIN-CONTAINING PROTEIN 1"/>
    <property type="match status" value="1"/>
</dbReference>
<dbReference type="GO" id="GO:0006529">
    <property type="term" value="P:asparagine biosynthetic process"/>
    <property type="evidence" value="ECO:0007669"/>
    <property type="project" value="UniProtKB-KW"/>
</dbReference>
<protein>
    <recommendedName>
        <fullName evidence="5">Asparagine synthetase domain-containing protein</fullName>
    </recommendedName>
</protein>
<feature type="region of interest" description="Disordered" evidence="4">
    <location>
        <begin position="46"/>
        <end position="69"/>
    </location>
</feature>
<dbReference type="Gene3D" id="3.60.20.10">
    <property type="entry name" value="Glutamine Phosphoribosylpyrophosphate, subunit 1, domain 1"/>
    <property type="match status" value="1"/>
</dbReference>
<name>A0A9W7XH49_9FUNG</name>
<evidence type="ECO:0000256" key="1">
    <source>
        <dbReference type="ARBA" id="ARBA00022605"/>
    </source>
</evidence>
<evidence type="ECO:0000313" key="7">
    <source>
        <dbReference type="Proteomes" id="UP001145021"/>
    </source>
</evidence>
<dbReference type="PANTHER" id="PTHR45937:SF1">
    <property type="entry name" value="ASPARAGINE SYNTHETASE DOMAIN-CONTAINING PROTEIN 1"/>
    <property type="match status" value="1"/>
</dbReference>
<dbReference type="Proteomes" id="UP001145021">
    <property type="component" value="Unassembled WGS sequence"/>
</dbReference>
<evidence type="ECO:0000313" key="6">
    <source>
        <dbReference type="EMBL" id="KAJ1644445.1"/>
    </source>
</evidence>
<evidence type="ECO:0000256" key="4">
    <source>
        <dbReference type="SAM" id="MobiDB-lite"/>
    </source>
</evidence>